<dbReference type="Pfam" id="PF07228">
    <property type="entry name" value="SpoIIE"/>
    <property type="match status" value="1"/>
</dbReference>
<proteinExistence type="predicted"/>
<feature type="domain" description="PPM-type phosphatase" evidence="1">
    <location>
        <begin position="7"/>
        <end position="197"/>
    </location>
</feature>
<evidence type="ECO:0000259" key="1">
    <source>
        <dbReference type="SMART" id="SM00331"/>
    </source>
</evidence>
<dbReference type="Gene3D" id="3.60.40.10">
    <property type="entry name" value="PPM-type phosphatase domain"/>
    <property type="match status" value="1"/>
</dbReference>
<reference evidence="2 3" key="1">
    <citation type="submission" date="2024-09" db="EMBL/GenBank/DDBJ databases">
        <authorList>
            <person name="Sun Q."/>
            <person name="Mori K."/>
        </authorList>
    </citation>
    <scope>NUCLEOTIDE SEQUENCE [LARGE SCALE GENOMIC DNA]</scope>
    <source>
        <strain evidence="2 3">NCAIM B.02529</strain>
    </source>
</reference>
<accession>A0ABV6LMT3</accession>
<dbReference type="InterPro" id="IPR036457">
    <property type="entry name" value="PPM-type-like_dom_sf"/>
</dbReference>
<evidence type="ECO:0000313" key="3">
    <source>
        <dbReference type="Proteomes" id="UP001589836"/>
    </source>
</evidence>
<keyword evidence="3" id="KW-1185">Reference proteome</keyword>
<organism evidence="2 3">
    <name type="scientific">Pontibacillus salicampi</name>
    <dbReference type="NCBI Taxonomy" id="1449801"/>
    <lineage>
        <taxon>Bacteria</taxon>
        <taxon>Bacillati</taxon>
        <taxon>Bacillota</taxon>
        <taxon>Bacilli</taxon>
        <taxon>Bacillales</taxon>
        <taxon>Bacillaceae</taxon>
        <taxon>Pontibacillus</taxon>
    </lineage>
</organism>
<dbReference type="PANTHER" id="PTHR35801">
    <property type="entry name" value="PHOSPHOSERINE PHOSPHATASE RSBX"/>
    <property type="match status" value="1"/>
</dbReference>
<comment type="caution">
    <text evidence="2">The sequence shown here is derived from an EMBL/GenBank/DDBJ whole genome shotgun (WGS) entry which is preliminary data.</text>
</comment>
<dbReference type="InterPro" id="IPR001932">
    <property type="entry name" value="PPM-type_phosphatase-like_dom"/>
</dbReference>
<dbReference type="InterPro" id="IPR039248">
    <property type="entry name" value="Ptase_RsbX"/>
</dbReference>
<name>A0ABV6LMT3_9BACI</name>
<dbReference type="EMBL" id="JBHLTP010000007">
    <property type="protein sequence ID" value="MFC0523696.1"/>
    <property type="molecule type" value="Genomic_DNA"/>
</dbReference>
<dbReference type="RefSeq" id="WP_377346857.1">
    <property type="nucleotide sequence ID" value="NZ_JBHLTP010000007.1"/>
</dbReference>
<sequence length="199" mass="22546">MNSENSRVEIAIHQEPKKGNYYCGDSYFYQETDQEFVCALADGLGSGEYALESSKAVMETIQEYIHHSIDTIITKCNEVLSNKRGAVLGLLRMNFEEQRYSFTSIGNIGIITMTPDGKKKRNIPTAGYLSGYPRQYRVTKDQLSPGLLFFMFSDGVNERTLSSKTFISQNPDNIMSSFRLQHATPNEDDTTFIAMKYQP</sequence>
<gene>
    <name evidence="2" type="ORF">ACFFGV_08980</name>
</gene>
<dbReference type="SUPFAM" id="SSF81606">
    <property type="entry name" value="PP2C-like"/>
    <property type="match status" value="1"/>
</dbReference>
<dbReference type="SMART" id="SM00331">
    <property type="entry name" value="PP2C_SIG"/>
    <property type="match status" value="1"/>
</dbReference>
<evidence type="ECO:0000313" key="2">
    <source>
        <dbReference type="EMBL" id="MFC0523696.1"/>
    </source>
</evidence>
<protein>
    <submittedName>
        <fullName evidence="2">SpoIIE family protein phosphatase</fullName>
    </submittedName>
</protein>
<dbReference type="PANTHER" id="PTHR35801:SF1">
    <property type="entry name" value="PHOSPHOSERINE PHOSPHATASE RSBX"/>
    <property type="match status" value="1"/>
</dbReference>
<dbReference type="Proteomes" id="UP001589836">
    <property type="component" value="Unassembled WGS sequence"/>
</dbReference>